<organism evidence="2 3">
    <name type="scientific">Inquilinus ginsengisoli</name>
    <dbReference type="NCBI Taxonomy" id="363840"/>
    <lineage>
        <taxon>Bacteria</taxon>
        <taxon>Pseudomonadati</taxon>
        <taxon>Pseudomonadota</taxon>
        <taxon>Alphaproteobacteria</taxon>
        <taxon>Rhodospirillales</taxon>
        <taxon>Rhodospirillaceae</taxon>
        <taxon>Inquilinus</taxon>
    </lineage>
</organism>
<dbReference type="SUPFAM" id="SSF51905">
    <property type="entry name" value="FAD/NAD(P)-binding domain"/>
    <property type="match status" value="1"/>
</dbReference>
<dbReference type="InterPro" id="IPR050464">
    <property type="entry name" value="Zeta_carotene_desat/Oxidored"/>
</dbReference>
<evidence type="ECO:0000313" key="2">
    <source>
        <dbReference type="EMBL" id="MDR6293292.1"/>
    </source>
</evidence>
<evidence type="ECO:0000259" key="1">
    <source>
        <dbReference type="Pfam" id="PF01593"/>
    </source>
</evidence>
<dbReference type="NCBIfam" id="TIGR03467">
    <property type="entry name" value="HpnE"/>
    <property type="match status" value="1"/>
</dbReference>
<dbReference type="Pfam" id="PF01593">
    <property type="entry name" value="Amino_oxidase"/>
    <property type="match status" value="1"/>
</dbReference>
<dbReference type="EMBL" id="JAVDPW010000011">
    <property type="protein sequence ID" value="MDR6293292.1"/>
    <property type="molecule type" value="Genomic_DNA"/>
</dbReference>
<dbReference type="InterPro" id="IPR036188">
    <property type="entry name" value="FAD/NAD-bd_sf"/>
</dbReference>
<dbReference type="RefSeq" id="WP_309800144.1">
    <property type="nucleotide sequence ID" value="NZ_JAVDPW010000011.1"/>
</dbReference>
<dbReference type="Gene3D" id="1.10.3110.10">
    <property type="entry name" value="protoporphyrinogen ix oxidase, domain 3"/>
    <property type="match status" value="1"/>
</dbReference>
<gene>
    <name evidence="2" type="ORF">E9232_005842</name>
</gene>
<dbReference type="InterPro" id="IPR017830">
    <property type="entry name" value="SQase_HpnE"/>
</dbReference>
<name>A0ABU1JYD6_9PROT</name>
<dbReference type="InterPro" id="IPR002937">
    <property type="entry name" value="Amino_oxidase"/>
</dbReference>
<reference evidence="2 3" key="1">
    <citation type="submission" date="2023-07" db="EMBL/GenBank/DDBJ databases">
        <title>Sorghum-associated microbial communities from plants grown in Nebraska, USA.</title>
        <authorList>
            <person name="Schachtman D."/>
        </authorList>
    </citation>
    <scope>NUCLEOTIDE SEQUENCE [LARGE SCALE GENOMIC DNA]</scope>
    <source>
        <strain evidence="2 3">584</strain>
    </source>
</reference>
<dbReference type="Proteomes" id="UP001262410">
    <property type="component" value="Unassembled WGS sequence"/>
</dbReference>
<sequence>MTAHVIGGGLAGLAAAVELARTGIPAVVYEATARPGGRCRAFHEPVLDRIIDNGNHLVLSGNRNVRRYLELIGAADRLAAPARPGFRFVDLTRGREFTLRPNRGSLPWWILRAGRRVPDTRAGDYLALRRLSKAGPADTVAQAFPAGELYRCLIEPLAVSALNTPADEASARGLWAVVEQTLAKGGAQTIPLIARNDLADTFINPALDFLHRRRVTVRTGTRIKALHLDDGRVEALELDQGLLPLAPDDQVVLAVPPAIAARLVPGLVVPEADEPIVNGHFAIPLRDEPHDIAGIVGGTAHWVFRRPGIASTTVSAARDLVDAPAEAIAALLWADVVRAFPDLAGDLPLYRIIKEKRATIRQTPADEARRPPCSTGFANLWLAGDWTATGLPATIEGSLLSGFRAAEHIRGRGTARGRKR</sequence>
<dbReference type="PANTHER" id="PTHR42923:SF47">
    <property type="entry name" value="BLR3003 PROTEIN"/>
    <property type="match status" value="1"/>
</dbReference>
<comment type="caution">
    <text evidence="2">The sequence shown here is derived from an EMBL/GenBank/DDBJ whole genome shotgun (WGS) entry which is preliminary data.</text>
</comment>
<feature type="domain" description="Amine oxidase" evidence="1">
    <location>
        <begin position="10"/>
        <end position="409"/>
    </location>
</feature>
<protein>
    <submittedName>
        <fullName evidence="2">Squalene-associated FAD-dependent desaturase</fullName>
    </submittedName>
</protein>
<evidence type="ECO:0000313" key="3">
    <source>
        <dbReference type="Proteomes" id="UP001262410"/>
    </source>
</evidence>
<dbReference type="Gene3D" id="3.50.50.60">
    <property type="entry name" value="FAD/NAD(P)-binding domain"/>
    <property type="match status" value="1"/>
</dbReference>
<accession>A0ABU1JYD6</accession>
<keyword evidence="3" id="KW-1185">Reference proteome</keyword>
<proteinExistence type="predicted"/>
<dbReference type="Gene3D" id="3.90.660.20">
    <property type="entry name" value="Protoporphyrinogen oxidase, mitochondrial, domain 2"/>
    <property type="match status" value="1"/>
</dbReference>
<dbReference type="PANTHER" id="PTHR42923">
    <property type="entry name" value="PROTOPORPHYRINOGEN OXIDASE"/>
    <property type="match status" value="1"/>
</dbReference>